<accession>A0A542ZNH1</accession>
<dbReference type="EMBL" id="VFOQ01000001">
    <property type="protein sequence ID" value="TQL61934.1"/>
    <property type="molecule type" value="Genomic_DNA"/>
</dbReference>
<evidence type="ECO:0000313" key="2">
    <source>
        <dbReference type="EMBL" id="TQL61934.1"/>
    </source>
</evidence>
<comment type="caution">
    <text evidence="2">The sequence shown here is derived from an EMBL/GenBank/DDBJ whole genome shotgun (WGS) entry which is preliminary data.</text>
</comment>
<sequence>MRPASLRNWAGRRLYDAGMPQAVGNRGLWEVVTQTSRYVLNLDSGTAQRIPGEGLGRTAGDWGPRSPPRGVSHGVVYPRTCTAMEDRSG</sequence>
<organism evidence="2 3">
    <name type="scientific">Oryzihumus leptocrescens</name>
    <dbReference type="NCBI Taxonomy" id="297536"/>
    <lineage>
        <taxon>Bacteria</taxon>
        <taxon>Bacillati</taxon>
        <taxon>Actinomycetota</taxon>
        <taxon>Actinomycetes</taxon>
        <taxon>Micrococcales</taxon>
        <taxon>Intrasporangiaceae</taxon>
        <taxon>Oryzihumus</taxon>
    </lineage>
</organism>
<dbReference type="AlphaFoldDB" id="A0A542ZNH1"/>
<evidence type="ECO:0000313" key="3">
    <source>
        <dbReference type="Proteomes" id="UP000319514"/>
    </source>
</evidence>
<reference evidence="2 3" key="1">
    <citation type="submission" date="2019-06" db="EMBL/GenBank/DDBJ databases">
        <title>Sequencing the genomes of 1000 actinobacteria strains.</title>
        <authorList>
            <person name="Klenk H.-P."/>
        </authorList>
    </citation>
    <scope>NUCLEOTIDE SEQUENCE [LARGE SCALE GENOMIC DNA]</scope>
    <source>
        <strain evidence="2 3">DSM 18082</strain>
    </source>
</reference>
<dbReference type="Proteomes" id="UP000319514">
    <property type="component" value="Unassembled WGS sequence"/>
</dbReference>
<proteinExistence type="predicted"/>
<protein>
    <submittedName>
        <fullName evidence="2">Uncharacterized protein</fullName>
    </submittedName>
</protein>
<evidence type="ECO:0000256" key="1">
    <source>
        <dbReference type="SAM" id="MobiDB-lite"/>
    </source>
</evidence>
<keyword evidence="3" id="KW-1185">Reference proteome</keyword>
<name>A0A542ZNH1_9MICO</name>
<feature type="region of interest" description="Disordered" evidence="1">
    <location>
        <begin position="47"/>
        <end position="75"/>
    </location>
</feature>
<gene>
    <name evidence="2" type="ORF">FB474_3358</name>
</gene>